<name>A0A926KQY9_9BACL</name>
<dbReference type="AlphaFoldDB" id="A0A926KQY9"/>
<dbReference type="RefSeq" id="WP_188176239.1">
    <property type="nucleotide sequence ID" value="NZ_JACVVD010000007.1"/>
</dbReference>
<keyword evidence="2" id="KW-1185">Reference proteome</keyword>
<sequence length="283" mass="33527">MKKAGLHQDWHVSCQLDAYKMAYRKKMNELHQMKRHIQIKQEHIDARMKEIGQKQQLTLHLEQERESIRAQAAALSTGTTYEQEYDARQQYYKLSRSLANDSELYLQHLASATYKGIVVSPDTLPFKHNRIQQLLLSLSREGYLIFEFRTSDSEFKLQQLHSNYYTFSDEAFMLGILEVLQDEPIILCSWVLQCAWYDLLPNRKIWYDICDSPDRLWGSNKAAQLKHWDLLSHSEWISYADESYKHLTYYRKDAHFIAFGNEERSAEWIKGSRKVEQNKSFTA</sequence>
<gene>
    <name evidence="1" type="ORF">ICC18_20270</name>
</gene>
<organism evidence="1 2">
    <name type="scientific">Paenibacillus sedimenti</name>
    <dbReference type="NCBI Taxonomy" id="2770274"/>
    <lineage>
        <taxon>Bacteria</taxon>
        <taxon>Bacillati</taxon>
        <taxon>Bacillota</taxon>
        <taxon>Bacilli</taxon>
        <taxon>Bacillales</taxon>
        <taxon>Paenibacillaceae</taxon>
        <taxon>Paenibacillus</taxon>
    </lineage>
</organism>
<dbReference type="EMBL" id="JACVVD010000007">
    <property type="protein sequence ID" value="MBD0382457.1"/>
    <property type="molecule type" value="Genomic_DNA"/>
</dbReference>
<evidence type="ECO:0000313" key="1">
    <source>
        <dbReference type="EMBL" id="MBD0382457.1"/>
    </source>
</evidence>
<evidence type="ECO:0000313" key="2">
    <source>
        <dbReference type="Proteomes" id="UP000650466"/>
    </source>
</evidence>
<comment type="caution">
    <text evidence="1">The sequence shown here is derived from an EMBL/GenBank/DDBJ whole genome shotgun (WGS) entry which is preliminary data.</text>
</comment>
<accession>A0A926KQY9</accession>
<reference evidence="1" key="1">
    <citation type="submission" date="2020-09" db="EMBL/GenBank/DDBJ databases">
        <title>Draft Genome Sequence of Paenibacillus sp. WST5.</title>
        <authorList>
            <person name="Bao Z."/>
        </authorList>
    </citation>
    <scope>NUCLEOTIDE SEQUENCE</scope>
    <source>
        <strain evidence="1">WST5</strain>
    </source>
</reference>
<protein>
    <submittedName>
        <fullName evidence="1">Uncharacterized protein</fullName>
    </submittedName>
</protein>
<dbReference type="Proteomes" id="UP000650466">
    <property type="component" value="Unassembled WGS sequence"/>
</dbReference>
<proteinExistence type="predicted"/>